<dbReference type="InterPro" id="IPR043504">
    <property type="entry name" value="Peptidase_S1_PA_chymotrypsin"/>
</dbReference>
<name>A0A0L1JHK1_ASPN3</name>
<dbReference type="PANTHER" id="PTHR24148">
    <property type="entry name" value="ANKYRIN REPEAT DOMAIN-CONTAINING PROTEIN 39 HOMOLOG-RELATED"/>
    <property type="match status" value="1"/>
</dbReference>
<sequence length="926" mass="103925">MRRTPLSRIAGWAKRRKDHDSEDTSAMEPAESRERSAGNQYHYRPLPRGYIRLLRLLPSEERDSHIQGCLFSYPLERLAGKTHLYEAISYVWGGLNGCQSISLEDCDFPVTANLHTALLHIRDPYIERIIWIDAVCINQKDLKERGEQVRRMAEIYIRAKSVIVWLGNSAHYSDEALEKIRIAAHRPHSVDDKFTKEAVFSLLQRPWFKRIWVLQEVAAARQILIKCGATEMDGYVFCVGLTSGSFESLYKDFPELQAVVLPVAFLMRESLFRPKVIQSISSEFSLNIRPLSDLLEMYHTREATRQHDKLFALLGMCSDESIPTALLPDYSTPWATLFARLVRFLLGRAVYISTYDQSECALISGWGYILGKVLSAKRSQREDGQEVSFATKDTDGSFGPQIQWHLPALAKPVQVGDLVCQLQGAAKPTIIRLCRDSFSIIMIAAPLELRQPKHNTRLTLPLSWDWQDPYWKLSDQKDAQSSLNSRLPGYSGHRNGSLSGDPDGLWRAALVLEAAEEYRIAADKFQQALSRYKETMRANNTRKAACTEQSDTVPEELHGLNPLELGQLKNWTFKLKFKQGGVIGYGTAFSIAVPDVEKAVLLTARRNLIDKKGYPSEDLEIYNEHGLVTSIHSGHMEIFLSACDPNCASNTSMDPGYGALLVDMKVESHCRGYGFALILGQTNLKGDGLGVCGYPNLGKLSRSTGLCLSCQNDRMTYNAIVVPGMSGSPVFLSHNGYATVVGIHIDPSGVGGWCVRLTAEVLEEIFGWANAIYTNKCLRVLPTGRVPREGCYLHFPPDREYGIAAIGQQVPPTTFDILPSYASSATGRIKLYVFRFRAPPKWPRPTQKWVQWDIAIRIVRLTSSLHQSNSVKLDSMLEGSQNIFRLSVEDNQLMIPIPHFDQQNRPVYHAQFCFVLAVQGQGCGGL</sequence>
<organism evidence="3 4">
    <name type="scientific">Aspergillus nomiae NRRL (strain ATCC 15546 / NRRL 13137 / CBS 260.88 / M93)</name>
    <dbReference type="NCBI Taxonomy" id="1509407"/>
    <lineage>
        <taxon>Eukaryota</taxon>
        <taxon>Fungi</taxon>
        <taxon>Dikarya</taxon>
        <taxon>Ascomycota</taxon>
        <taxon>Pezizomycotina</taxon>
        <taxon>Eurotiomycetes</taxon>
        <taxon>Eurotiomycetidae</taxon>
        <taxon>Eurotiales</taxon>
        <taxon>Aspergillaceae</taxon>
        <taxon>Aspergillus</taxon>
        <taxon>Aspergillus subgen. Circumdati</taxon>
    </lineage>
</organism>
<dbReference type="Proteomes" id="UP000037505">
    <property type="component" value="Unassembled WGS sequence"/>
</dbReference>
<evidence type="ECO:0000313" key="3">
    <source>
        <dbReference type="EMBL" id="KNG91236.1"/>
    </source>
</evidence>
<evidence type="ECO:0000256" key="1">
    <source>
        <dbReference type="SAM" id="MobiDB-lite"/>
    </source>
</evidence>
<dbReference type="PANTHER" id="PTHR24148:SF78">
    <property type="entry name" value="HETEROKARYON INCOMPATIBILITY DOMAIN-CONTAINING PROTEIN"/>
    <property type="match status" value="1"/>
</dbReference>
<dbReference type="Gene3D" id="2.40.10.10">
    <property type="entry name" value="Trypsin-like serine proteases"/>
    <property type="match status" value="1"/>
</dbReference>
<gene>
    <name evidence="3" type="ORF">ANOM_000381</name>
</gene>
<dbReference type="RefSeq" id="XP_015412159.1">
    <property type="nucleotide sequence ID" value="XM_015545639.1"/>
</dbReference>
<evidence type="ECO:0000259" key="2">
    <source>
        <dbReference type="Pfam" id="PF06985"/>
    </source>
</evidence>
<proteinExistence type="predicted"/>
<dbReference type="EMBL" id="JNOM01000004">
    <property type="protein sequence ID" value="KNG91236.1"/>
    <property type="molecule type" value="Genomic_DNA"/>
</dbReference>
<dbReference type="SUPFAM" id="SSF50494">
    <property type="entry name" value="Trypsin-like serine proteases"/>
    <property type="match status" value="1"/>
</dbReference>
<dbReference type="GeneID" id="26802185"/>
<feature type="non-terminal residue" evidence="3">
    <location>
        <position position="926"/>
    </location>
</feature>
<dbReference type="OrthoDB" id="2157530at2759"/>
<feature type="domain" description="Heterokaryon incompatibility" evidence="2">
    <location>
        <begin position="85"/>
        <end position="216"/>
    </location>
</feature>
<dbReference type="InterPro" id="IPR052895">
    <property type="entry name" value="HetReg/Transcr_Mod"/>
</dbReference>
<protein>
    <recommendedName>
        <fullName evidence="2">Heterokaryon incompatibility domain-containing protein</fullName>
    </recommendedName>
</protein>
<dbReference type="STRING" id="1509407.A0A0L1JHK1"/>
<reference evidence="3 4" key="1">
    <citation type="submission" date="2014-06" db="EMBL/GenBank/DDBJ databases">
        <title>The Genome of the Aflatoxigenic Filamentous Fungus Aspergillus nomius.</title>
        <authorList>
            <person name="Moore M.G."/>
            <person name="Shannon B.M."/>
            <person name="Brian M.M."/>
        </authorList>
    </citation>
    <scope>NUCLEOTIDE SEQUENCE [LARGE SCALE GENOMIC DNA]</scope>
    <source>
        <strain evidence="3 4">NRRL 13137</strain>
    </source>
</reference>
<dbReference type="AlphaFoldDB" id="A0A0L1JHK1"/>
<keyword evidence="4" id="KW-1185">Reference proteome</keyword>
<feature type="region of interest" description="Disordered" evidence="1">
    <location>
        <begin position="1"/>
        <end position="41"/>
    </location>
</feature>
<dbReference type="InterPro" id="IPR010730">
    <property type="entry name" value="HET"/>
</dbReference>
<comment type="caution">
    <text evidence="3">The sequence shown here is derived from an EMBL/GenBank/DDBJ whole genome shotgun (WGS) entry which is preliminary data.</text>
</comment>
<evidence type="ECO:0000313" key="4">
    <source>
        <dbReference type="Proteomes" id="UP000037505"/>
    </source>
</evidence>
<dbReference type="InterPro" id="IPR009003">
    <property type="entry name" value="Peptidase_S1_PA"/>
</dbReference>
<dbReference type="Pfam" id="PF06985">
    <property type="entry name" value="HET"/>
    <property type="match status" value="1"/>
</dbReference>
<accession>A0A0L1JHK1</accession>